<evidence type="ECO:0000259" key="4">
    <source>
        <dbReference type="Pfam" id="PF08241"/>
    </source>
</evidence>
<feature type="transmembrane region" description="Helical" evidence="3">
    <location>
        <begin position="316"/>
        <end position="336"/>
    </location>
</feature>
<dbReference type="GO" id="GO:0016020">
    <property type="term" value="C:membrane"/>
    <property type="evidence" value="ECO:0007669"/>
    <property type="project" value="UniProtKB-SubCell"/>
</dbReference>
<dbReference type="CDD" id="cd02440">
    <property type="entry name" value="AdoMet_MTases"/>
    <property type="match status" value="1"/>
</dbReference>
<feature type="transmembrane region" description="Helical" evidence="3">
    <location>
        <begin position="182"/>
        <end position="202"/>
    </location>
</feature>
<dbReference type="GO" id="GO:0022857">
    <property type="term" value="F:transmembrane transporter activity"/>
    <property type="evidence" value="ECO:0007669"/>
    <property type="project" value="InterPro"/>
</dbReference>
<dbReference type="Gene3D" id="1.20.1250.20">
    <property type="entry name" value="MFS general substrate transporter like domains"/>
    <property type="match status" value="1"/>
</dbReference>
<dbReference type="InterPro" id="IPR011701">
    <property type="entry name" value="MFS"/>
</dbReference>
<dbReference type="Proteomes" id="UP000782241">
    <property type="component" value="Unassembled WGS sequence"/>
</dbReference>
<feature type="transmembrane region" description="Helical" evidence="3">
    <location>
        <begin position="457"/>
        <end position="484"/>
    </location>
</feature>
<sequence>MASSTHSSITKRGSLPTAGSVFFISSAGRVLKLPIPSGSYRDPLTWSWSKRFLAFFALQCLSIAVSFELNLPGLLIEAIRHEFKDEDLSPFSTESISSAITLFTGFGYLIGIPLSTAIGRRPVFVGAAITATLSTLWAAFGGSFFQLLAAVSFQGLAAGSATGMCILIIIDATFIHERLNALSLFWCLGSAFIKLSILILPLTTDLTMQWRCVYKIWFSFCTVALILVVLFVPETYFLRPPVALDGRVLVQSASEKIQVYSGWDEVEGIRNEKPLPDIPASWSWWSQLMVTRAPGTNWSSMAATYGQMLLCILNPLTFWVSLLTGVVLSGVIFLNLTQPMALVRELGAKQVDNVNIMLGVTGVVGSILAFPASGPLASWFTRYHTLRNGGIRHAEVYLAIFSIPVITGLLSVILNGLTIINGWPVAWIYVTSAISIISYLTGNVAFNLWITEAFPRWAAAALAVQLFVGNIFGFGIGTAVAPWVQHNHILEPTILIASLLLVMGSSEQIPLDTTFRNYSEQQASDYSKGRLGYSDTLVDFILNYHHSTGGRNGTLLDVGCGPGTATRMLAPHFDISYGVDPGESMINLASDLGGQTRVGNSIMYKLSTAEDIDKIDGLPQSSLDLITAATAAHWFDMPRFWPAAAKVLKPGGTIAIWTTFRQPGIESKLQLVFEEFRNGLLPYTSAGTRLTQDGYIDLVMPWDNSATAQFYDRQKSARHELSAADGFFPDLAMKGPSNELPQSQLHRFERLVSTFGTVDRWRKANPEMVGTKNDCVNILMDKVHKVAEESGGKIDMSVLAGEMAVALILVKRSDALSYEDIVP</sequence>
<gene>
    <name evidence="5" type="ORF">KAF25_005057</name>
</gene>
<feature type="transmembrane region" description="Helical" evidence="3">
    <location>
        <begin position="356"/>
        <end position="376"/>
    </location>
</feature>
<evidence type="ECO:0000256" key="2">
    <source>
        <dbReference type="ARBA" id="ARBA00023180"/>
    </source>
</evidence>
<feature type="transmembrane region" description="Helical" evidence="3">
    <location>
        <begin position="52"/>
        <end position="76"/>
    </location>
</feature>
<dbReference type="InterPro" id="IPR029063">
    <property type="entry name" value="SAM-dependent_MTases_sf"/>
</dbReference>
<evidence type="ECO:0000313" key="5">
    <source>
        <dbReference type="EMBL" id="KAG5662639.1"/>
    </source>
</evidence>
<organism evidence="5 6">
    <name type="scientific">Fusarium avenaceum</name>
    <dbReference type="NCBI Taxonomy" id="40199"/>
    <lineage>
        <taxon>Eukaryota</taxon>
        <taxon>Fungi</taxon>
        <taxon>Dikarya</taxon>
        <taxon>Ascomycota</taxon>
        <taxon>Pezizomycotina</taxon>
        <taxon>Sordariomycetes</taxon>
        <taxon>Hypocreomycetidae</taxon>
        <taxon>Hypocreales</taxon>
        <taxon>Nectriaceae</taxon>
        <taxon>Fusarium</taxon>
        <taxon>Fusarium tricinctum species complex</taxon>
    </lineage>
</organism>
<dbReference type="EMBL" id="JAGPUO010000005">
    <property type="protein sequence ID" value="KAG5662639.1"/>
    <property type="molecule type" value="Genomic_DNA"/>
</dbReference>
<dbReference type="Pfam" id="PF08241">
    <property type="entry name" value="Methyltransf_11"/>
    <property type="match status" value="1"/>
</dbReference>
<dbReference type="SUPFAM" id="SSF103473">
    <property type="entry name" value="MFS general substrate transporter"/>
    <property type="match status" value="1"/>
</dbReference>
<keyword evidence="2" id="KW-0325">Glycoprotein</keyword>
<dbReference type="Pfam" id="PF07690">
    <property type="entry name" value="MFS_1"/>
    <property type="match status" value="1"/>
</dbReference>
<dbReference type="PANTHER" id="PTHR44942">
    <property type="entry name" value="METHYLTRANSF_11 DOMAIN-CONTAINING PROTEIN"/>
    <property type="match status" value="1"/>
</dbReference>
<reference evidence="5" key="1">
    <citation type="submission" date="2021-04" db="EMBL/GenBank/DDBJ databases">
        <title>Draft genome of Fusarium avenaceum strain F156N33, isolated from an atmospheric sample in Virginia.</title>
        <authorList>
            <person name="Yang S."/>
            <person name="Vinatzer B.A."/>
            <person name="Coleman J."/>
        </authorList>
    </citation>
    <scope>NUCLEOTIDE SEQUENCE</scope>
    <source>
        <strain evidence="5">F156N33</strain>
    </source>
</reference>
<feature type="transmembrane region" description="Helical" evidence="3">
    <location>
        <begin position="151"/>
        <end position="170"/>
    </location>
</feature>
<accession>A0A9P7KUX2</accession>
<name>A0A9P7KUX2_9HYPO</name>
<feature type="transmembrane region" description="Helical" evidence="3">
    <location>
        <begin position="214"/>
        <end position="232"/>
    </location>
</feature>
<keyword evidence="6" id="KW-1185">Reference proteome</keyword>
<evidence type="ECO:0000256" key="1">
    <source>
        <dbReference type="ARBA" id="ARBA00004141"/>
    </source>
</evidence>
<protein>
    <recommendedName>
        <fullName evidence="4">Methyltransferase type 11 domain-containing protein</fullName>
    </recommendedName>
</protein>
<feature type="transmembrane region" description="Helical" evidence="3">
    <location>
        <begin position="96"/>
        <end position="116"/>
    </location>
</feature>
<dbReference type="Gene3D" id="3.40.50.150">
    <property type="entry name" value="Vaccinia Virus protein VP39"/>
    <property type="match status" value="1"/>
</dbReference>
<keyword evidence="3" id="KW-1133">Transmembrane helix</keyword>
<dbReference type="AlphaFoldDB" id="A0A9P7KUX2"/>
<keyword evidence="3" id="KW-0812">Transmembrane</keyword>
<feature type="transmembrane region" description="Helical" evidence="3">
    <location>
        <begin position="426"/>
        <end position="450"/>
    </location>
</feature>
<evidence type="ECO:0000313" key="6">
    <source>
        <dbReference type="Proteomes" id="UP000782241"/>
    </source>
</evidence>
<dbReference type="InterPro" id="IPR036259">
    <property type="entry name" value="MFS_trans_sf"/>
</dbReference>
<dbReference type="InterPro" id="IPR051052">
    <property type="entry name" value="Diverse_substrate_MTase"/>
</dbReference>
<keyword evidence="3" id="KW-0472">Membrane</keyword>
<feature type="transmembrane region" description="Helical" evidence="3">
    <location>
        <begin position="396"/>
        <end position="420"/>
    </location>
</feature>
<dbReference type="SUPFAM" id="SSF53335">
    <property type="entry name" value="S-adenosyl-L-methionine-dependent methyltransferases"/>
    <property type="match status" value="1"/>
</dbReference>
<proteinExistence type="predicted"/>
<feature type="domain" description="Methyltransferase type 11" evidence="4">
    <location>
        <begin position="556"/>
        <end position="656"/>
    </location>
</feature>
<comment type="caution">
    <text evidence="5">The sequence shown here is derived from an EMBL/GenBank/DDBJ whole genome shotgun (WGS) entry which is preliminary data.</text>
</comment>
<evidence type="ECO:0000256" key="3">
    <source>
        <dbReference type="SAM" id="Phobius"/>
    </source>
</evidence>
<dbReference type="GO" id="GO:0008757">
    <property type="term" value="F:S-adenosylmethionine-dependent methyltransferase activity"/>
    <property type="evidence" value="ECO:0007669"/>
    <property type="project" value="InterPro"/>
</dbReference>
<feature type="transmembrane region" description="Helical" evidence="3">
    <location>
        <begin position="123"/>
        <end position="145"/>
    </location>
</feature>
<comment type="subcellular location">
    <subcellularLocation>
        <location evidence="1">Membrane</location>
        <topology evidence="1">Multi-pass membrane protein</topology>
    </subcellularLocation>
</comment>
<dbReference type="PANTHER" id="PTHR44942:SF10">
    <property type="entry name" value="METHYLTRANSFERASE TYPE 11 DOMAIN-CONTAINING PROTEIN"/>
    <property type="match status" value="1"/>
</dbReference>
<dbReference type="InterPro" id="IPR013216">
    <property type="entry name" value="Methyltransf_11"/>
</dbReference>